<organism evidence="1 2">
    <name type="scientific">Reichenbachiella agarivorans</name>
    <dbReference type="NCBI Taxonomy" id="2979464"/>
    <lineage>
        <taxon>Bacteria</taxon>
        <taxon>Pseudomonadati</taxon>
        <taxon>Bacteroidota</taxon>
        <taxon>Cytophagia</taxon>
        <taxon>Cytophagales</taxon>
        <taxon>Reichenbachiellaceae</taxon>
        <taxon>Reichenbachiella</taxon>
    </lineage>
</organism>
<accession>A0ABY6CQS8</accession>
<proteinExistence type="predicted"/>
<evidence type="ECO:0000313" key="2">
    <source>
        <dbReference type="Proteomes" id="UP001065174"/>
    </source>
</evidence>
<gene>
    <name evidence="1" type="ORF">N6H18_02735</name>
</gene>
<reference evidence="1" key="1">
    <citation type="submission" date="2022-09" db="EMBL/GenBank/DDBJ databases">
        <title>Comparative genomics and taxonomic characterization of three novel marine species of genus Reichenbachiella exhibiting antioxidant and polysaccharide degradation activities.</title>
        <authorList>
            <person name="Muhammad N."/>
            <person name="Lee Y.-J."/>
            <person name="Ko J."/>
            <person name="Kim S.-G."/>
        </authorList>
    </citation>
    <scope>NUCLEOTIDE SEQUENCE</scope>
    <source>
        <strain evidence="1">BKB1-1</strain>
    </source>
</reference>
<keyword evidence="2" id="KW-1185">Reference proteome</keyword>
<evidence type="ECO:0008006" key="3">
    <source>
        <dbReference type="Google" id="ProtNLM"/>
    </source>
</evidence>
<evidence type="ECO:0000313" key="1">
    <source>
        <dbReference type="EMBL" id="UXP32872.1"/>
    </source>
</evidence>
<dbReference type="Proteomes" id="UP001065174">
    <property type="component" value="Chromosome"/>
</dbReference>
<dbReference type="EMBL" id="CP106679">
    <property type="protein sequence ID" value="UXP32872.1"/>
    <property type="molecule type" value="Genomic_DNA"/>
</dbReference>
<sequence length="1164" mass="132018">MKKSPLSYLRDLGQLTFRKSTITRMGYGILWMLSWVQLPVLAQSNKTCVPINGSQYHFADSLIIDPASIELDPPVTYSMDGGQTVLTFETSYQGELCYRSFPINRSKVLRHKSMDVYDSTVSFYAAKPPSAMGYQKEELFSTPDIYKTGSLTRGVSFGNSQSVNVLSSFNFQMEGKLTEELNIRADITDQNVPFQPEGNTQQVREFDNVTFEIYNENLSVLAGDVVLRNGNSYFLRHYKNALGGQAKINYRVNDKHKASSTLAIAAAKGQFADITVKAEEGLQGPYQLSGPDGQRFVVVLANSESVYLDGQLLKRGFNHDYVIDYNLGEVTFNPSVLITQFSRIRVTFEYSDQNYSRSIIAAQQEIELGRTTVRAGYYREKDNRNKPLAFTLTAADQEQMSWATDDQLPIPIPGAVDAAYNPDLVLYEQRDTVDIDGNPQSIFVYSRDSTVTLYRVTYSNVGLGEGDYAVVQNDVNGRVYEWLSPISGTQQGEYAAVRFVPAPNQKELLMLGADVKLGKHMTWFTEAAFSNQDKNLYSDLDNEDNMDWAFKSGLKLSKKPIGSSGYTLSATMDYEYDGGDFKPIDRYRSIEYDRNWSYNPTADTFHTSDHIANVALLAEKNQYNLLRANVSHRQKEHVIDGYQIDTELKKSMAGLKLSGGYFDLENESWTEKSRWKRWYGEAFFDPFFVVPGYRFESDRNIISNAHTDSLLSTAMNYASHQLYLRSNDTLKTRYRVDYTLREDNAIVEGELLPYSLSKTARAQVTSSFAKGQDLGVNFTYRTLAYQVDSLALEDENLILGNLNYRGSFFKNQIRTDLSYTTSSSREILREFIYVQVATGEGTHTWRDLNKDGIQDLTEFFEAINFDERNYIKVFVPTSEFVDAFNTIFTFSLNFTMPKSWQGASGFKGWLSKFSNNSSININKKTTDDSFDSRFNPFTLEIDDVNIVYLRDGVRSTMFYNRSGKGLGLDVTYASSNSKQLISRGIESRHSKDWVSNIRYHLGSEWMLVLALGDKLKQNASQFQEDRNYLIQTHELSPGIVWQPKNNFRQTLTYNYTSKVNLQEGTDKENSSLNGIKSETRWSNGSQNALTANFAYTKIDFDGDIDTAAAYELLNALQPGDNYTWQLSYSQKLIAGLQLSLGYEGRKSATSDAIHMGRMQVTALF</sequence>
<protein>
    <recommendedName>
        <fullName evidence="3">Cell surface protein SprA</fullName>
    </recommendedName>
</protein>
<name>A0ABY6CQS8_9BACT</name>
<dbReference type="RefSeq" id="WP_262310304.1">
    <property type="nucleotide sequence ID" value="NZ_CP106679.1"/>
</dbReference>